<name>A0AA87YTQ7_FICCA</name>
<dbReference type="AlphaFoldDB" id="A0AA87YTQ7"/>
<protein>
    <submittedName>
        <fullName evidence="1">Uncharacterized protein</fullName>
    </submittedName>
</protein>
<keyword evidence="3" id="KW-1185">Reference proteome</keyword>
<dbReference type="EMBL" id="BTGU01001452">
    <property type="protein sequence ID" value="GMN23356.1"/>
    <property type="molecule type" value="Genomic_DNA"/>
</dbReference>
<proteinExistence type="predicted"/>
<dbReference type="EMBL" id="BTGU01001451">
    <property type="protein sequence ID" value="GMN23339.1"/>
    <property type="molecule type" value="Genomic_DNA"/>
</dbReference>
<reference evidence="1" key="1">
    <citation type="submission" date="2023-07" db="EMBL/GenBank/DDBJ databases">
        <title>draft genome sequence of fig (Ficus carica).</title>
        <authorList>
            <person name="Takahashi T."/>
            <person name="Nishimura K."/>
        </authorList>
    </citation>
    <scope>NUCLEOTIDE SEQUENCE</scope>
</reference>
<dbReference type="Proteomes" id="UP001187192">
    <property type="component" value="Unassembled WGS sequence"/>
</dbReference>
<organism evidence="1 3">
    <name type="scientific">Ficus carica</name>
    <name type="common">Common fig</name>
    <dbReference type="NCBI Taxonomy" id="3494"/>
    <lineage>
        <taxon>Eukaryota</taxon>
        <taxon>Viridiplantae</taxon>
        <taxon>Streptophyta</taxon>
        <taxon>Embryophyta</taxon>
        <taxon>Tracheophyta</taxon>
        <taxon>Spermatophyta</taxon>
        <taxon>Magnoliopsida</taxon>
        <taxon>eudicotyledons</taxon>
        <taxon>Gunneridae</taxon>
        <taxon>Pentapetalae</taxon>
        <taxon>rosids</taxon>
        <taxon>fabids</taxon>
        <taxon>Rosales</taxon>
        <taxon>Moraceae</taxon>
        <taxon>Ficeae</taxon>
        <taxon>Ficus</taxon>
    </lineage>
</organism>
<evidence type="ECO:0000313" key="2">
    <source>
        <dbReference type="EMBL" id="GMN23356.1"/>
    </source>
</evidence>
<evidence type="ECO:0000313" key="3">
    <source>
        <dbReference type="Proteomes" id="UP001187192"/>
    </source>
</evidence>
<gene>
    <name evidence="1" type="ORF">TIFTF001_040442</name>
    <name evidence="2" type="ORF">TIFTF001_040443</name>
</gene>
<sequence length="81" mass="9310">MVFKVLICAAQERARKRETYQFHGRGCGRRCSGLGGGGWVSRKRLEGGVTTEMEARERGRGARENEWWSRGRQRLEARNRG</sequence>
<accession>A0AA87YTQ7</accession>
<comment type="caution">
    <text evidence="1">The sequence shown here is derived from an EMBL/GenBank/DDBJ whole genome shotgun (WGS) entry which is preliminary data.</text>
</comment>
<evidence type="ECO:0000313" key="1">
    <source>
        <dbReference type="EMBL" id="GMN23339.1"/>
    </source>
</evidence>